<dbReference type="EMBL" id="WNXD01000001">
    <property type="protein sequence ID" value="MBB2144690.1"/>
    <property type="molecule type" value="Genomic_DNA"/>
</dbReference>
<gene>
    <name evidence="2" type="ORF">GM921_04295</name>
</gene>
<dbReference type="AlphaFoldDB" id="A0A923ITF2"/>
<proteinExistence type="predicted"/>
<evidence type="ECO:0000313" key="3">
    <source>
        <dbReference type="Proteomes" id="UP000601055"/>
    </source>
</evidence>
<comment type="caution">
    <text evidence="2">The sequence shown here is derived from an EMBL/GenBank/DDBJ whole genome shotgun (WGS) entry which is preliminary data.</text>
</comment>
<feature type="chain" id="PRO_5037620902" evidence="1">
    <location>
        <begin position="23"/>
        <end position="171"/>
    </location>
</feature>
<evidence type="ECO:0000256" key="1">
    <source>
        <dbReference type="SAM" id="SignalP"/>
    </source>
</evidence>
<accession>A0A923ITF2</accession>
<feature type="signal peptide" evidence="1">
    <location>
        <begin position="1"/>
        <end position="22"/>
    </location>
</feature>
<keyword evidence="3" id="KW-1185">Reference proteome</keyword>
<dbReference type="InterPro" id="IPR021314">
    <property type="entry name" value="DUF2911"/>
</dbReference>
<name>A0A923ITF2_9SPHI</name>
<dbReference type="Proteomes" id="UP000601055">
    <property type="component" value="Unassembled WGS sequence"/>
</dbReference>
<dbReference type="RefSeq" id="WP_182921373.1">
    <property type="nucleotide sequence ID" value="NZ_WNXD01000001.1"/>
</dbReference>
<keyword evidence="1" id="KW-0732">Signal</keyword>
<evidence type="ECO:0000313" key="2">
    <source>
        <dbReference type="EMBL" id="MBB2144690.1"/>
    </source>
</evidence>
<dbReference type="Pfam" id="PF11138">
    <property type="entry name" value="DUF2911"/>
    <property type="match status" value="1"/>
</dbReference>
<organism evidence="2 3">
    <name type="scientific">Pedobacter planticolens</name>
    <dbReference type="NCBI Taxonomy" id="2679964"/>
    <lineage>
        <taxon>Bacteria</taxon>
        <taxon>Pseudomonadati</taxon>
        <taxon>Bacteroidota</taxon>
        <taxon>Sphingobacteriia</taxon>
        <taxon>Sphingobacteriales</taxon>
        <taxon>Sphingobacteriaceae</taxon>
        <taxon>Pedobacter</taxon>
    </lineage>
</organism>
<sequence length="171" mass="18895">MKNLKTTLSLILLFVVSVSAYAQKASPAATATGKIGEATVTISYSSPAVKERKIWGELVPYNKIWRAGANEATIFETDKALKIDGKDLPAGKYSIYMLPTESEWTIIFNSQVGQWGITRAGETTNDPTKDVLKVTVKPMKSKGFNERMTYEVNTKGFALNWENLTVPVKVK</sequence>
<protein>
    <submittedName>
        <fullName evidence="2">DUF2911 domain-containing protein</fullName>
    </submittedName>
</protein>
<reference evidence="2" key="1">
    <citation type="submission" date="2019-11" db="EMBL/GenBank/DDBJ databases">
        <title>Description of Pedobacter sp. LMG 31464T.</title>
        <authorList>
            <person name="Carlier A."/>
            <person name="Qi S."/>
            <person name="Vandamme P."/>
        </authorList>
    </citation>
    <scope>NUCLEOTIDE SEQUENCE</scope>
    <source>
        <strain evidence="2">LMG 31464</strain>
    </source>
</reference>